<reference evidence="1" key="1">
    <citation type="submission" date="2020-08" db="EMBL/GenBank/DDBJ databases">
        <title>Multicomponent nature underlies the extraordinary mechanical properties of spider dragline silk.</title>
        <authorList>
            <person name="Kono N."/>
            <person name="Nakamura H."/>
            <person name="Mori M."/>
            <person name="Yoshida Y."/>
            <person name="Ohtoshi R."/>
            <person name="Malay A.D."/>
            <person name="Moran D.A.P."/>
            <person name="Tomita M."/>
            <person name="Numata K."/>
            <person name="Arakawa K."/>
        </authorList>
    </citation>
    <scope>NUCLEOTIDE SEQUENCE</scope>
</reference>
<evidence type="ECO:0000313" key="2">
    <source>
        <dbReference type="Proteomes" id="UP000887013"/>
    </source>
</evidence>
<evidence type="ECO:0000313" key="1">
    <source>
        <dbReference type="EMBL" id="GFT70837.1"/>
    </source>
</evidence>
<name>A0A8X6PHE1_NEPPI</name>
<proteinExistence type="predicted"/>
<dbReference type="AlphaFoldDB" id="A0A8X6PHE1"/>
<comment type="caution">
    <text evidence="1">The sequence shown here is derived from an EMBL/GenBank/DDBJ whole genome shotgun (WGS) entry which is preliminary data.</text>
</comment>
<sequence length="99" mass="11821">MIVAVKKLFLSVATMPCEYQLTDYEKGAIQFLHTLEKRCYTANQIKQINRSKEYILDFVSKRPSSYKRKRPKDVQRTSVNGMKEIFQRLHQIRRNLPTR</sequence>
<dbReference type="Proteomes" id="UP000887013">
    <property type="component" value="Unassembled WGS sequence"/>
</dbReference>
<gene>
    <name evidence="1" type="ORF">NPIL_121251</name>
</gene>
<organism evidence="1 2">
    <name type="scientific">Nephila pilipes</name>
    <name type="common">Giant wood spider</name>
    <name type="synonym">Nephila maculata</name>
    <dbReference type="NCBI Taxonomy" id="299642"/>
    <lineage>
        <taxon>Eukaryota</taxon>
        <taxon>Metazoa</taxon>
        <taxon>Ecdysozoa</taxon>
        <taxon>Arthropoda</taxon>
        <taxon>Chelicerata</taxon>
        <taxon>Arachnida</taxon>
        <taxon>Araneae</taxon>
        <taxon>Araneomorphae</taxon>
        <taxon>Entelegynae</taxon>
        <taxon>Araneoidea</taxon>
        <taxon>Nephilidae</taxon>
        <taxon>Nephila</taxon>
    </lineage>
</organism>
<protein>
    <submittedName>
        <fullName evidence="1">Uncharacterized protein</fullName>
    </submittedName>
</protein>
<keyword evidence="2" id="KW-1185">Reference proteome</keyword>
<dbReference type="EMBL" id="BMAW01116468">
    <property type="protein sequence ID" value="GFT70837.1"/>
    <property type="molecule type" value="Genomic_DNA"/>
</dbReference>
<accession>A0A8X6PHE1</accession>